<dbReference type="PANTHER" id="PTHR32063">
    <property type="match status" value="1"/>
</dbReference>
<dbReference type="PRINTS" id="PR00702">
    <property type="entry name" value="ACRIFLAVINRP"/>
</dbReference>
<dbReference type="AlphaFoldDB" id="A0A7W7ZAS4"/>
<feature type="transmembrane region" description="Helical" evidence="1">
    <location>
        <begin position="1002"/>
        <end position="1026"/>
    </location>
</feature>
<feature type="transmembrane region" description="Helical" evidence="1">
    <location>
        <begin position="370"/>
        <end position="390"/>
    </location>
</feature>
<dbReference type="Gene3D" id="3.30.70.1320">
    <property type="entry name" value="Multidrug efflux transporter AcrB pore domain like"/>
    <property type="match status" value="1"/>
</dbReference>
<feature type="transmembrane region" description="Helical" evidence="1">
    <location>
        <begin position="925"/>
        <end position="946"/>
    </location>
</feature>
<evidence type="ECO:0000256" key="1">
    <source>
        <dbReference type="SAM" id="Phobius"/>
    </source>
</evidence>
<dbReference type="Gene3D" id="3.30.70.1440">
    <property type="entry name" value="Multidrug efflux transporter AcrB pore domain"/>
    <property type="match status" value="1"/>
</dbReference>
<dbReference type="EMBL" id="JACHIP010000001">
    <property type="protein sequence ID" value="MBB5056322.1"/>
    <property type="molecule type" value="Genomic_DNA"/>
</dbReference>
<keyword evidence="1" id="KW-1133">Transmembrane helix</keyword>
<feature type="transmembrane region" description="Helical" evidence="1">
    <location>
        <begin position="20"/>
        <end position="40"/>
    </location>
</feature>
<dbReference type="InterPro" id="IPR001036">
    <property type="entry name" value="Acrflvin-R"/>
</dbReference>
<feature type="transmembrane region" description="Helical" evidence="1">
    <location>
        <begin position="441"/>
        <end position="460"/>
    </location>
</feature>
<feature type="transmembrane region" description="Helical" evidence="1">
    <location>
        <begin position="347"/>
        <end position="363"/>
    </location>
</feature>
<protein>
    <submittedName>
        <fullName evidence="2">CzcA family heavy metal efflux pump</fullName>
    </submittedName>
</protein>
<dbReference type="InterPro" id="IPR027463">
    <property type="entry name" value="AcrB_DN_DC_subdom"/>
</dbReference>
<dbReference type="SUPFAM" id="SSF82693">
    <property type="entry name" value="Multidrug efflux transporter AcrB pore domain, PN1, PN2, PC1 and PC2 subdomains"/>
    <property type="match status" value="3"/>
</dbReference>
<keyword evidence="1" id="KW-0472">Membrane</keyword>
<feature type="transmembrane region" description="Helical" evidence="1">
    <location>
        <begin position="472"/>
        <end position="495"/>
    </location>
</feature>
<dbReference type="PANTHER" id="PTHR32063:SF0">
    <property type="entry name" value="SWARMING MOTILITY PROTEIN SWRC"/>
    <property type="match status" value="1"/>
</dbReference>
<feature type="transmembrane region" description="Helical" evidence="1">
    <location>
        <begin position="899"/>
        <end position="919"/>
    </location>
</feature>
<dbReference type="Gene3D" id="3.30.2090.10">
    <property type="entry name" value="Multidrug efflux transporter AcrB TolC docking domain, DN and DC subdomains"/>
    <property type="match status" value="2"/>
</dbReference>
<evidence type="ECO:0000313" key="3">
    <source>
        <dbReference type="Proteomes" id="UP000540989"/>
    </source>
</evidence>
<dbReference type="Proteomes" id="UP000540989">
    <property type="component" value="Unassembled WGS sequence"/>
</dbReference>
<feature type="transmembrane region" description="Helical" evidence="1">
    <location>
        <begin position="539"/>
        <end position="559"/>
    </location>
</feature>
<feature type="transmembrane region" description="Helical" evidence="1">
    <location>
        <begin position="974"/>
        <end position="996"/>
    </location>
</feature>
<dbReference type="GO" id="GO:0042910">
    <property type="term" value="F:xenobiotic transmembrane transporter activity"/>
    <property type="evidence" value="ECO:0007669"/>
    <property type="project" value="TreeGrafter"/>
</dbReference>
<dbReference type="Pfam" id="PF00873">
    <property type="entry name" value="ACR_tran"/>
    <property type="match status" value="1"/>
</dbReference>
<feature type="transmembrane region" description="Helical" evidence="1">
    <location>
        <begin position="396"/>
        <end position="421"/>
    </location>
</feature>
<feature type="transmembrane region" description="Helical" evidence="1">
    <location>
        <begin position="873"/>
        <end position="892"/>
    </location>
</feature>
<proteinExistence type="predicted"/>
<dbReference type="SUPFAM" id="SSF82714">
    <property type="entry name" value="Multidrug efflux transporter AcrB TolC docking domain, DN and DC subdomains"/>
    <property type="match status" value="2"/>
</dbReference>
<comment type="caution">
    <text evidence="2">The sequence shown here is derived from an EMBL/GenBank/DDBJ whole genome shotgun (WGS) entry which is preliminary data.</text>
</comment>
<name>A0A7W7ZAS4_9BACT</name>
<sequence length="1045" mass="111236">MIAETKSGSSFWLTRAAKPIFFLLAVLTVSGIYAAFQVPISVFPDTNFPRVVIGVDNGVMPVEQMQVTITKPIEDAVNSVPGLVTVRSTTSRGSAEVSLFFDWNVDMFRTLQLTDAALSKVQSELPSTVKITTNRLTFATFPILGYALTADDRGKDTISQTALWQIATYELKPPLNRVLGVSTVVVQGGQVPEFHIVPDAAKLQTTGVTMADLVNGVQNSNIIDSPGLYEADHQLILGLVGSQAHDVESLGNLVVKTTANNVPIHIADVAKIVPATLPVYTRVAAQGQPAVLLNITRQPTSNTVAVATAVADEIKTLSASLPPGVHITPFYDQSELVHESIASVRDAILIGLVLACVVLFLFLGDWSSSLVAGLVIPVTVAITILFLWIIGQSFNLMTLGGLAAAIGLVIDDAIVVVENIVVHRDSGQSRADAVRLALQEITIPLIGSTITPVVVFLPLIGVTGVTGSFFRALAVTMTAALLTSLLLALSFTPAVSLSLLRKSKPGSEAGKAHEEHGPVMLRILALHGRALKWTIERTWAIGVIAAFLLVGGYFIYGGLGSNLLPAMDEGAFIIDYIMPAGSSLTTTTKALDSVEKILHDMPEVTTTTRRTGLQLGLAAVTEANTGDISVRLKSSRKRDIEEIIADVRGKIKEQEPELDVEFVQVLEDMINDLSNSPEPVQIKLFSSDISLLHELGPKVQAAISTIPGIVDTQNGVDNTLSGPATNFQVDPAVASRLGFTPREIAEDATTLLDGLPATEPMIVNGRPYTIRVRMDDAHRSSLDAIQNTVFNSATGHIATLGAMAKVVEMPPQNEIRRENLLQVVLVSGRLEGSDLGGAMVKVKAAVAGLHLPANVHVEYGGTYQEQQKSFADLAKVLVLALALVFGVLLGEFRNFAAPISILTSSILSIAGVLFALFITGTDFNVASFMGLIMVIGIVAKNGILLLDADERARAEGANALDAMMHAAQRRLRPIVMTATAAMCGMLPLAFALGAGSQMLQPLAIAVIGGLVLSVLLSLIVTPALYYQITLRSERRQEQAELEPAN</sequence>
<accession>A0A7W7ZAS4</accession>
<dbReference type="GO" id="GO:0005886">
    <property type="term" value="C:plasma membrane"/>
    <property type="evidence" value="ECO:0007669"/>
    <property type="project" value="TreeGrafter"/>
</dbReference>
<dbReference type="Gene3D" id="1.20.1640.10">
    <property type="entry name" value="Multidrug efflux transporter AcrB transmembrane domain"/>
    <property type="match status" value="2"/>
</dbReference>
<reference evidence="2 3" key="1">
    <citation type="submission" date="2020-08" db="EMBL/GenBank/DDBJ databases">
        <title>Genomic Encyclopedia of Type Strains, Phase IV (KMG-V): Genome sequencing to study the core and pangenomes of soil and plant-associated prokaryotes.</title>
        <authorList>
            <person name="Whitman W."/>
        </authorList>
    </citation>
    <scope>NUCLEOTIDE SEQUENCE [LARGE SCALE GENOMIC DNA]</scope>
    <source>
        <strain evidence="2 3">M8UP14</strain>
    </source>
</reference>
<keyword evidence="3" id="KW-1185">Reference proteome</keyword>
<dbReference type="Gene3D" id="3.30.70.1430">
    <property type="entry name" value="Multidrug efflux transporter AcrB pore domain"/>
    <property type="match status" value="2"/>
</dbReference>
<keyword evidence="1" id="KW-0812">Transmembrane</keyword>
<gene>
    <name evidence="2" type="ORF">HDF16_000991</name>
</gene>
<organism evidence="2 3">
    <name type="scientific">Granulicella aggregans</name>
    <dbReference type="NCBI Taxonomy" id="474949"/>
    <lineage>
        <taxon>Bacteria</taxon>
        <taxon>Pseudomonadati</taxon>
        <taxon>Acidobacteriota</taxon>
        <taxon>Terriglobia</taxon>
        <taxon>Terriglobales</taxon>
        <taxon>Acidobacteriaceae</taxon>
        <taxon>Granulicella</taxon>
    </lineage>
</organism>
<evidence type="ECO:0000313" key="2">
    <source>
        <dbReference type="EMBL" id="MBB5056322.1"/>
    </source>
</evidence>
<dbReference type="SUPFAM" id="SSF82866">
    <property type="entry name" value="Multidrug efflux transporter AcrB transmembrane domain"/>
    <property type="match status" value="2"/>
</dbReference>